<dbReference type="Proteomes" id="UP000024635">
    <property type="component" value="Unassembled WGS sequence"/>
</dbReference>
<reference evidence="2" key="1">
    <citation type="journal article" date="2015" name="Nat. Genet.">
        <title>The genome and transcriptome of the zoonotic hookworm Ancylostoma ceylanicum identify infection-specific gene families.</title>
        <authorList>
            <person name="Schwarz E.M."/>
            <person name="Hu Y."/>
            <person name="Antoshechkin I."/>
            <person name="Miller M.M."/>
            <person name="Sternberg P.W."/>
            <person name="Aroian R.V."/>
        </authorList>
    </citation>
    <scope>NUCLEOTIDE SEQUENCE</scope>
    <source>
        <strain evidence="2">HY135</strain>
    </source>
</reference>
<accession>A0A016RTI6</accession>
<evidence type="ECO:0000313" key="2">
    <source>
        <dbReference type="Proteomes" id="UP000024635"/>
    </source>
</evidence>
<dbReference type="AlphaFoldDB" id="A0A016RTI6"/>
<proteinExistence type="predicted"/>
<gene>
    <name evidence="1" type="primary">Acey_s0387.g464</name>
    <name evidence="1" type="ORF">Y032_0387g464</name>
</gene>
<protein>
    <submittedName>
        <fullName evidence="1">Uncharacterized protein</fullName>
    </submittedName>
</protein>
<organism evidence="1 2">
    <name type="scientific">Ancylostoma ceylanicum</name>
    <dbReference type="NCBI Taxonomy" id="53326"/>
    <lineage>
        <taxon>Eukaryota</taxon>
        <taxon>Metazoa</taxon>
        <taxon>Ecdysozoa</taxon>
        <taxon>Nematoda</taxon>
        <taxon>Chromadorea</taxon>
        <taxon>Rhabditida</taxon>
        <taxon>Rhabditina</taxon>
        <taxon>Rhabditomorpha</taxon>
        <taxon>Strongyloidea</taxon>
        <taxon>Ancylostomatidae</taxon>
        <taxon>Ancylostomatinae</taxon>
        <taxon>Ancylostoma</taxon>
    </lineage>
</organism>
<comment type="caution">
    <text evidence="1">The sequence shown here is derived from an EMBL/GenBank/DDBJ whole genome shotgun (WGS) entry which is preliminary data.</text>
</comment>
<evidence type="ECO:0000313" key="1">
    <source>
        <dbReference type="EMBL" id="EYB81299.1"/>
    </source>
</evidence>
<dbReference type="OrthoDB" id="10509048at2759"/>
<name>A0A016RTI6_9BILA</name>
<keyword evidence="2" id="KW-1185">Reference proteome</keyword>
<sequence>MMFQAAEFSGIATYDDRDKCTMNNEIRNKIKAYHKQYRPPPRGDFDGPYYECLLEDDAKQKLENSSYKLERGYDTIRVKLHKDKGKSIEEKLEKAFKLPKWNKLKEASYPVPNLYGCFYNDTLLLCVYNKKLVLPNELSIVHVRSLKILQDQEVRKPDTLLRLGKIVSTLASTLYQHRQ</sequence>
<dbReference type="EMBL" id="JARK01001723">
    <property type="protein sequence ID" value="EYB81299.1"/>
    <property type="molecule type" value="Genomic_DNA"/>
</dbReference>